<reference evidence="2 3" key="1">
    <citation type="submission" date="2019-01" db="EMBL/GenBank/DDBJ databases">
        <title>Filimonas sp. strain TTM-71.</title>
        <authorList>
            <person name="Chen W.-M."/>
        </authorList>
    </citation>
    <scope>NUCLEOTIDE SEQUENCE [LARGE SCALE GENOMIC DNA]</scope>
    <source>
        <strain evidence="2 3">TTM-71</strain>
    </source>
</reference>
<dbReference type="GO" id="GO:0016209">
    <property type="term" value="F:antioxidant activity"/>
    <property type="evidence" value="ECO:0007669"/>
    <property type="project" value="InterPro"/>
</dbReference>
<dbReference type="Pfam" id="PF00578">
    <property type="entry name" value="AhpC-TSA"/>
    <property type="match status" value="1"/>
</dbReference>
<gene>
    <name evidence="2" type="ORF">ESB13_13695</name>
</gene>
<dbReference type="PANTHER" id="PTHR42852">
    <property type="entry name" value="THIOL:DISULFIDE INTERCHANGE PROTEIN DSBE"/>
    <property type="match status" value="1"/>
</dbReference>
<dbReference type="SUPFAM" id="SSF52833">
    <property type="entry name" value="Thioredoxin-like"/>
    <property type="match status" value="1"/>
</dbReference>
<dbReference type="InterPro" id="IPR000866">
    <property type="entry name" value="AhpC/TSA"/>
</dbReference>
<dbReference type="PROSITE" id="PS51352">
    <property type="entry name" value="THIOREDOXIN_2"/>
    <property type="match status" value="1"/>
</dbReference>
<name>A0A4Q1D687_9BACT</name>
<dbReference type="EMBL" id="SDHZ01000002">
    <property type="protein sequence ID" value="RXK83167.1"/>
    <property type="molecule type" value="Genomic_DNA"/>
</dbReference>
<dbReference type="InterPro" id="IPR036249">
    <property type="entry name" value="Thioredoxin-like_sf"/>
</dbReference>
<dbReference type="CDD" id="cd02966">
    <property type="entry name" value="TlpA_like_family"/>
    <property type="match status" value="1"/>
</dbReference>
<evidence type="ECO:0000259" key="1">
    <source>
        <dbReference type="PROSITE" id="PS51352"/>
    </source>
</evidence>
<organism evidence="2 3">
    <name type="scientific">Filimonas effusa</name>
    <dbReference type="NCBI Taxonomy" id="2508721"/>
    <lineage>
        <taxon>Bacteria</taxon>
        <taxon>Pseudomonadati</taxon>
        <taxon>Bacteroidota</taxon>
        <taxon>Chitinophagia</taxon>
        <taxon>Chitinophagales</taxon>
        <taxon>Chitinophagaceae</taxon>
        <taxon>Filimonas</taxon>
    </lineage>
</organism>
<sequence>MFCGSFLNSKLVTVDSLLNFYSATFPAEFKNSYEGRQALTILRDRKIREEQGTAPEFTAKDFSGKQVKSSDFKNKYILINFGASYCAPCIQEFPALTNMIKNLPQNEVVVIYVNRNKSYEAFTKVKEKYNLVGLHLKSNDTLDRKYKAEAIPQLYLIDKNRKIWYDRSALNDYELSKLQNILQQTFNLSGQVMK</sequence>
<proteinExistence type="predicted"/>
<feature type="domain" description="Thioredoxin" evidence="1">
    <location>
        <begin position="48"/>
        <end position="184"/>
    </location>
</feature>
<dbReference type="Gene3D" id="3.40.30.10">
    <property type="entry name" value="Glutaredoxin"/>
    <property type="match status" value="1"/>
</dbReference>
<accession>A0A4Q1D687</accession>
<dbReference type="InterPro" id="IPR013766">
    <property type="entry name" value="Thioredoxin_domain"/>
</dbReference>
<evidence type="ECO:0000313" key="2">
    <source>
        <dbReference type="EMBL" id="RXK83167.1"/>
    </source>
</evidence>
<dbReference type="GO" id="GO:0016491">
    <property type="term" value="F:oxidoreductase activity"/>
    <property type="evidence" value="ECO:0007669"/>
    <property type="project" value="InterPro"/>
</dbReference>
<protein>
    <submittedName>
        <fullName evidence="2">TlpA family protein disulfide reductase</fullName>
    </submittedName>
</protein>
<evidence type="ECO:0000313" key="3">
    <source>
        <dbReference type="Proteomes" id="UP000290545"/>
    </source>
</evidence>
<dbReference type="PANTHER" id="PTHR42852:SF13">
    <property type="entry name" value="PROTEIN DIPZ"/>
    <property type="match status" value="1"/>
</dbReference>
<keyword evidence="3" id="KW-1185">Reference proteome</keyword>
<comment type="caution">
    <text evidence="2">The sequence shown here is derived from an EMBL/GenBank/DDBJ whole genome shotgun (WGS) entry which is preliminary data.</text>
</comment>
<dbReference type="AlphaFoldDB" id="A0A4Q1D687"/>
<dbReference type="OrthoDB" id="702151at2"/>
<dbReference type="Proteomes" id="UP000290545">
    <property type="component" value="Unassembled WGS sequence"/>
</dbReference>
<dbReference type="InterPro" id="IPR050553">
    <property type="entry name" value="Thioredoxin_ResA/DsbE_sf"/>
</dbReference>